<protein>
    <submittedName>
        <fullName evidence="2">Uncharacterized protein</fullName>
    </submittedName>
</protein>
<dbReference type="RefSeq" id="WP_171242280.1">
    <property type="nucleotide sequence ID" value="NZ_JABEPQ010000001.1"/>
</dbReference>
<evidence type="ECO:0000313" key="3">
    <source>
        <dbReference type="Proteomes" id="UP000588586"/>
    </source>
</evidence>
<evidence type="ECO:0000256" key="1">
    <source>
        <dbReference type="SAM" id="MobiDB-lite"/>
    </source>
</evidence>
<reference evidence="2 3" key="1">
    <citation type="submission" date="2020-04" db="EMBL/GenBank/DDBJ databases">
        <title>Knoellia sp. isolate from air conditioner.</title>
        <authorList>
            <person name="Chea S."/>
            <person name="Kim D.-U."/>
        </authorList>
    </citation>
    <scope>NUCLEOTIDE SEQUENCE [LARGE SCALE GENOMIC DNA]</scope>
    <source>
        <strain evidence="2 3">DB2414S</strain>
    </source>
</reference>
<keyword evidence="3" id="KW-1185">Reference proteome</keyword>
<dbReference type="AlphaFoldDB" id="A0A849HF05"/>
<comment type="caution">
    <text evidence="2">The sequence shown here is derived from an EMBL/GenBank/DDBJ whole genome shotgun (WGS) entry which is preliminary data.</text>
</comment>
<evidence type="ECO:0000313" key="2">
    <source>
        <dbReference type="EMBL" id="NNM45233.1"/>
    </source>
</evidence>
<feature type="region of interest" description="Disordered" evidence="1">
    <location>
        <begin position="180"/>
        <end position="199"/>
    </location>
</feature>
<proteinExistence type="predicted"/>
<sequence length="199" mass="21076">MGTNGVHTQHTWQVRRATGRLTLEGAHETPAEIAPGQDDAWVATLDACLGTMAPRWFVDWVAVLEPTGAAAVDIASVHLRRPGAGAEVVDMCASWHTGAGLAARRRYAAVAALLRTVSAEVRTFGYVEPGTGRRVCADRLEAVSTTQAPVALDLTSQADVLLVQLCARVLLHDGTVVDGAPGRGGRSDAHPSWRGPRSR</sequence>
<gene>
    <name evidence="2" type="ORF">HJG52_04350</name>
</gene>
<dbReference type="EMBL" id="JABEPQ010000001">
    <property type="protein sequence ID" value="NNM45233.1"/>
    <property type="molecule type" value="Genomic_DNA"/>
</dbReference>
<name>A0A849HF05_9MICO</name>
<organism evidence="2 3">
    <name type="scientific">Knoellia koreensis</name>
    <dbReference type="NCBI Taxonomy" id="2730921"/>
    <lineage>
        <taxon>Bacteria</taxon>
        <taxon>Bacillati</taxon>
        <taxon>Actinomycetota</taxon>
        <taxon>Actinomycetes</taxon>
        <taxon>Micrococcales</taxon>
        <taxon>Intrasporangiaceae</taxon>
        <taxon>Knoellia</taxon>
    </lineage>
</organism>
<accession>A0A849HF05</accession>
<dbReference type="Proteomes" id="UP000588586">
    <property type="component" value="Unassembled WGS sequence"/>
</dbReference>